<dbReference type="Gene3D" id="3.30.2110.10">
    <property type="entry name" value="CbiD-like"/>
    <property type="match status" value="1"/>
</dbReference>
<comment type="function">
    <text evidence="5">Catalyzes the methylation of C-1 in cobalt-precorrin-5B to form cobalt-precorrin-6A.</text>
</comment>
<evidence type="ECO:0000256" key="2">
    <source>
        <dbReference type="ARBA" id="ARBA00022603"/>
    </source>
</evidence>
<dbReference type="Proteomes" id="UP000247536">
    <property type="component" value="Unassembled WGS sequence"/>
</dbReference>
<evidence type="ECO:0000256" key="4">
    <source>
        <dbReference type="ARBA" id="ARBA00022691"/>
    </source>
</evidence>
<organism evidence="7 8">
    <name type="scientific">Rhizobium wuzhouense</name>
    <dbReference type="NCBI Taxonomy" id="1986026"/>
    <lineage>
        <taxon>Bacteria</taxon>
        <taxon>Pseudomonadati</taxon>
        <taxon>Pseudomonadota</taxon>
        <taxon>Alphaproteobacteria</taxon>
        <taxon>Hyphomicrobiales</taxon>
        <taxon>Rhizobiaceae</taxon>
        <taxon>Rhizobium/Agrobacterium group</taxon>
        <taxon>Rhizobium</taxon>
    </lineage>
</organism>
<evidence type="ECO:0000256" key="3">
    <source>
        <dbReference type="ARBA" id="ARBA00022679"/>
    </source>
</evidence>
<dbReference type="EMBL" id="QJRY01000002">
    <property type="protein sequence ID" value="PYB75602.1"/>
    <property type="molecule type" value="Genomic_DNA"/>
</dbReference>
<gene>
    <name evidence="5" type="primary">cbiD</name>
    <name evidence="7" type="ORF">DMY87_06925</name>
</gene>
<keyword evidence="4 5" id="KW-0949">S-adenosyl-L-methionine</keyword>
<dbReference type="InterPro" id="IPR002748">
    <property type="entry name" value="CbiD"/>
</dbReference>
<proteinExistence type="inferred from homology"/>
<name>A0ABX5NYX6_9HYPH</name>
<evidence type="ECO:0000256" key="5">
    <source>
        <dbReference type="HAMAP-Rule" id="MF_00787"/>
    </source>
</evidence>
<comment type="similarity">
    <text evidence="5">Belongs to the CbiD family.</text>
</comment>
<dbReference type="NCBIfam" id="TIGR00312">
    <property type="entry name" value="cbiD"/>
    <property type="match status" value="1"/>
</dbReference>
<dbReference type="RefSeq" id="WP_110790989.1">
    <property type="nucleotide sequence ID" value="NZ_QJRY01000002.1"/>
</dbReference>
<dbReference type="PANTHER" id="PTHR35863:SF1">
    <property type="entry name" value="COBALT-PRECORRIN-5B C(1)-METHYLTRANSFERASE"/>
    <property type="match status" value="1"/>
</dbReference>
<comment type="caution">
    <text evidence="7">The sequence shown here is derived from an EMBL/GenBank/DDBJ whole genome shotgun (WGS) entry which is preliminary data.</text>
</comment>
<accession>A0ABX5NYX6</accession>
<feature type="compositionally biased region" description="Basic and acidic residues" evidence="6">
    <location>
        <begin position="1"/>
        <end position="20"/>
    </location>
</feature>
<reference evidence="7 8" key="1">
    <citation type="submission" date="2018-06" db="EMBL/GenBank/DDBJ databases">
        <title>Rhizobium wuzhouense sp. nov., isolated from roots of Oryza officinalis.</title>
        <authorList>
            <person name="Yuan T."/>
        </authorList>
    </citation>
    <scope>NUCLEOTIDE SEQUENCE [LARGE SCALE GENOMIC DNA]</scope>
    <source>
        <strain evidence="7 8">W44</strain>
    </source>
</reference>
<keyword evidence="2 5" id="KW-0489">Methyltransferase</keyword>
<protein>
    <recommendedName>
        <fullName evidence="5">Cobalt-precorrin-5B C(1)-methyltransferase</fullName>
        <ecNumber evidence="5">2.1.1.195</ecNumber>
    </recommendedName>
    <alternativeName>
        <fullName evidence="5">Cobalt-precorrin-6A synthase</fullName>
    </alternativeName>
</protein>
<evidence type="ECO:0000256" key="6">
    <source>
        <dbReference type="SAM" id="MobiDB-lite"/>
    </source>
</evidence>
<dbReference type="EC" id="2.1.1.195" evidence="5"/>
<dbReference type="NCBIfam" id="NF000849">
    <property type="entry name" value="PRK00075.1-1"/>
    <property type="match status" value="1"/>
</dbReference>
<keyword evidence="8" id="KW-1185">Reference proteome</keyword>
<evidence type="ECO:0000256" key="1">
    <source>
        <dbReference type="ARBA" id="ARBA00022573"/>
    </source>
</evidence>
<evidence type="ECO:0000313" key="8">
    <source>
        <dbReference type="Proteomes" id="UP000247536"/>
    </source>
</evidence>
<keyword evidence="3 5" id="KW-0808">Transferase</keyword>
<feature type="region of interest" description="Disordered" evidence="6">
    <location>
        <begin position="1"/>
        <end position="26"/>
    </location>
</feature>
<dbReference type="InterPro" id="IPR036074">
    <property type="entry name" value="CbiD_sf"/>
</dbReference>
<dbReference type="HAMAP" id="MF_00787">
    <property type="entry name" value="CbiD"/>
    <property type="match status" value="1"/>
</dbReference>
<dbReference type="PIRSF" id="PIRSF026782">
    <property type="entry name" value="CbiD"/>
    <property type="match status" value="1"/>
</dbReference>
<dbReference type="PANTHER" id="PTHR35863">
    <property type="entry name" value="COBALT-PRECORRIN-5B C(1)-METHYLTRANSFERASE"/>
    <property type="match status" value="1"/>
</dbReference>
<sequence length="376" mass="38944">MSSTDHQQERPDGERVEKPEGSALRTGWTTGACATAATKAAFSALLTGAFPDPVTITLPRGETPAFALATEGFDGGAAFAGIVKDAGDDPDVTHGATVIASVRRLAPGNGIRFVAGDGVGTVTKAGLPIPVGQAAINPVPRAMMAAEVERLAEAHGIAADVEVTISVPGGDMLAKDTWNPRLGILGGISILGTTGVVHPFSCAAWIHSIHRGIDVARAEGLTHVLGATGSTSEKAAQAFYHLPDGALLDMGDFAGGLLKYLRAHPVSRLTIAGGFAKMAKLAQGALDLHSGRSQIDNLHFLSLPCAENLTQTMRERIQNANTAMEVLGIMNELGIDIASDIAEGARRTALSVLRDAPVEVDVIVIDRSGIIIAHAR</sequence>
<dbReference type="Pfam" id="PF01888">
    <property type="entry name" value="CbiD"/>
    <property type="match status" value="1"/>
</dbReference>
<comment type="catalytic activity">
    <reaction evidence="5">
        <text>Co-precorrin-5B + S-adenosyl-L-methionine = Co-precorrin-6A + S-adenosyl-L-homocysteine</text>
        <dbReference type="Rhea" id="RHEA:26285"/>
        <dbReference type="ChEBI" id="CHEBI:57856"/>
        <dbReference type="ChEBI" id="CHEBI:59789"/>
        <dbReference type="ChEBI" id="CHEBI:60063"/>
        <dbReference type="ChEBI" id="CHEBI:60064"/>
        <dbReference type="EC" id="2.1.1.195"/>
    </reaction>
</comment>
<dbReference type="SUPFAM" id="SSF111342">
    <property type="entry name" value="CbiD-like"/>
    <property type="match status" value="1"/>
</dbReference>
<comment type="pathway">
    <text evidence="5">Cofactor biosynthesis; adenosylcobalamin biosynthesis; cob(II)yrinate a,c-diamide from sirohydrochlorin (anaerobic route): step 6/10.</text>
</comment>
<evidence type="ECO:0000313" key="7">
    <source>
        <dbReference type="EMBL" id="PYB75602.1"/>
    </source>
</evidence>
<keyword evidence="1 5" id="KW-0169">Cobalamin biosynthesis</keyword>